<comment type="similarity">
    <text evidence="1">Belongs to the GST superfamily. Kappa family.</text>
</comment>
<accession>A0ABM0GTL5</accession>
<dbReference type="Pfam" id="PF01323">
    <property type="entry name" value="DSBA"/>
    <property type="match status" value="1"/>
</dbReference>
<keyword evidence="1" id="KW-0808">Transferase</keyword>
<dbReference type="Proteomes" id="UP000694865">
    <property type="component" value="Unplaced"/>
</dbReference>
<dbReference type="RefSeq" id="XP_002737095.1">
    <property type="nucleotide sequence ID" value="XM_002737049.2"/>
</dbReference>
<dbReference type="GeneID" id="100378230"/>
<dbReference type="InterPro" id="IPR051924">
    <property type="entry name" value="GST_Kappa/NadH"/>
</dbReference>
<dbReference type="InterPro" id="IPR036249">
    <property type="entry name" value="Thioredoxin-like_sf"/>
</dbReference>
<evidence type="ECO:0000259" key="2">
    <source>
        <dbReference type="Pfam" id="PF01323"/>
    </source>
</evidence>
<gene>
    <name evidence="4" type="primary">LOC100378230</name>
</gene>
<dbReference type="PANTHER" id="PTHR42943">
    <property type="entry name" value="GLUTATHIONE S-TRANSFERASE KAPPA"/>
    <property type="match status" value="1"/>
</dbReference>
<dbReference type="Gene3D" id="3.40.30.10">
    <property type="entry name" value="Glutaredoxin"/>
    <property type="match status" value="1"/>
</dbReference>
<evidence type="ECO:0000256" key="1">
    <source>
        <dbReference type="PIRNR" id="PIRNR006386"/>
    </source>
</evidence>
<dbReference type="PIRSF" id="PIRSF006386">
    <property type="entry name" value="HCCAis_GSTk"/>
    <property type="match status" value="1"/>
</dbReference>
<evidence type="ECO:0000313" key="4">
    <source>
        <dbReference type="RefSeq" id="XP_002737095.1"/>
    </source>
</evidence>
<sequence length="231" mass="25968">MTSSGFSQVGRKTVELFYDVVSPYSWIGFELLCRYRHKWNIDLKFKPFFLGAIMHYSKNSPPGSNLHKGNYAGKDLHRLRSYCNIPLNAPSDVAEVMFVKGTLSAQRLLTAISMDLDDKAVEDVSRELWLRIWSKDKDITEADSLLAAATNAGIPMEKAKILLTRIKDQDVKDKLKERTETALSHGAFGAPTILVHVDGKAHMYFGSDRMPLIAHLLGEKYEGPLPELSKL</sequence>
<name>A0ABM0GTL5_SACKO</name>
<evidence type="ECO:0000313" key="3">
    <source>
        <dbReference type="Proteomes" id="UP000694865"/>
    </source>
</evidence>
<reference evidence="4" key="1">
    <citation type="submission" date="2025-08" db="UniProtKB">
        <authorList>
            <consortium name="RefSeq"/>
        </authorList>
    </citation>
    <scope>IDENTIFICATION</scope>
    <source>
        <tissue evidence="4">Testes</tissue>
    </source>
</reference>
<dbReference type="InterPro" id="IPR001853">
    <property type="entry name" value="DSBA-like_thioredoxin_dom"/>
</dbReference>
<dbReference type="SUPFAM" id="SSF52833">
    <property type="entry name" value="Thioredoxin-like"/>
    <property type="match status" value="1"/>
</dbReference>
<comment type="catalytic activity">
    <reaction evidence="1">
        <text>RX + glutathione = an S-substituted glutathione + a halide anion + H(+)</text>
        <dbReference type="Rhea" id="RHEA:16437"/>
        <dbReference type="ChEBI" id="CHEBI:15378"/>
        <dbReference type="ChEBI" id="CHEBI:16042"/>
        <dbReference type="ChEBI" id="CHEBI:17792"/>
        <dbReference type="ChEBI" id="CHEBI:57925"/>
        <dbReference type="ChEBI" id="CHEBI:90779"/>
        <dbReference type="EC" id="2.5.1.18"/>
    </reaction>
</comment>
<keyword evidence="3" id="KW-1185">Reference proteome</keyword>
<proteinExistence type="inferred from homology"/>
<feature type="domain" description="DSBA-like thioredoxin" evidence="2">
    <location>
        <begin position="13"/>
        <end position="217"/>
    </location>
</feature>
<dbReference type="EC" id="2.5.1.18" evidence="1"/>
<organism evidence="3 4">
    <name type="scientific">Saccoglossus kowalevskii</name>
    <name type="common">Acorn worm</name>
    <dbReference type="NCBI Taxonomy" id="10224"/>
    <lineage>
        <taxon>Eukaryota</taxon>
        <taxon>Metazoa</taxon>
        <taxon>Hemichordata</taxon>
        <taxon>Enteropneusta</taxon>
        <taxon>Harrimaniidae</taxon>
        <taxon>Saccoglossus</taxon>
    </lineage>
</organism>
<protein>
    <recommendedName>
        <fullName evidence="1">Glutathione S-transferase kappa</fullName>
        <ecNumber evidence="1">2.5.1.18</ecNumber>
    </recommendedName>
</protein>
<dbReference type="PANTHER" id="PTHR42943:SF2">
    <property type="entry name" value="GLUTATHIONE S-TRANSFERASE KAPPA 1"/>
    <property type="match status" value="1"/>
</dbReference>
<dbReference type="InterPro" id="IPR014440">
    <property type="entry name" value="HCCAis_GSTk"/>
</dbReference>